<accession>A0A4R7ZQA4</accession>
<dbReference type="InterPro" id="IPR049807">
    <property type="entry name" value="DpdD-like"/>
</dbReference>
<organism evidence="1 2">
    <name type="scientific">Kribbella kalugense</name>
    <dbReference type="NCBI Taxonomy" id="2512221"/>
    <lineage>
        <taxon>Bacteria</taxon>
        <taxon>Bacillati</taxon>
        <taxon>Actinomycetota</taxon>
        <taxon>Actinomycetes</taxon>
        <taxon>Propionibacteriales</taxon>
        <taxon>Kribbellaceae</taxon>
        <taxon>Kribbella</taxon>
    </lineage>
</organism>
<gene>
    <name evidence="1" type="ORF">EV650_5564</name>
</gene>
<comment type="caution">
    <text evidence="1">The sequence shown here is derived from an EMBL/GenBank/DDBJ whole genome shotgun (WGS) entry which is preliminary data.</text>
</comment>
<dbReference type="Proteomes" id="UP000295447">
    <property type="component" value="Unassembled WGS sequence"/>
</dbReference>
<evidence type="ECO:0000313" key="1">
    <source>
        <dbReference type="EMBL" id="TDW18961.1"/>
    </source>
</evidence>
<proteinExistence type="predicted"/>
<dbReference type="EMBL" id="SODF01000002">
    <property type="protein sequence ID" value="TDW18961.1"/>
    <property type="molecule type" value="Genomic_DNA"/>
</dbReference>
<protein>
    <submittedName>
        <fullName evidence="1">Uncharacterized protein</fullName>
    </submittedName>
</protein>
<sequence length="720" mass="79030">MVTDDFFEAGNLINPVELPPEHESSIEKWLDAIKHGQVGFLPRKTPQGLYWYAFAPTIREKKELLVLLDAWVGPTFSDLPRSRGRLYPADPFDALLLARQVPPLRFEVLPRGDRQSRDQIRNALLVLSRLVWNRPRSEFDAPRTTVEVLDDLGHAIAAQDRPIALRCLHELEATADLDQTNLAFMRFRVYEGLEDRPAIFADQDLEHVLLLRRPIGITRILQRAVYARYLEKVDLDGSAANLLEAAEAIPPSLRVLATGAINRTRPTVVVEFLLGLLTQATSATLDRLIQEAALLASPLDARLRSLLPPTSSQPEFLPDPEQELPSATTRVHALVNAGEFSAAIEESLAAESDVELAGLMLACARELEEPHLALRVAEHLSVSGLHDTLAQDGALVRSDLAWLDEFVSQQRTLGWLAWLTAVEADQALKITEADLNSTADWDLLDRSTVAQRLAEMSDEALARFGEHGGAFMAAHRALFAQADGADLCERVLAGLAFSEKSSAGVRVQTLTLLEYLAAAAPTVEILTSALEWTGMVVEASVSAVTASWVVDVLQTATSSPQALALDAKHQFFFRALEQLRPVKSALDLADLEGLRLVADELATSLPADFELEESEPDLAAQYRHLENMMVVLYSLTESAITRAAQLLRRLVPGIDVRTTSEHDGSQQLASWSSNADVFVMVAASAKHAATDFIKEHRGSRPLIQVNSRGSSSILRALAEG</sequence>
<reference evidence="1 2" key="1">
    <citation type="submission" date="2019-03" db="EMBL/GenBank/DDBJ databases">
        <title>Genomic Encyclopedia of Type Strains, Phase III (KMG-III): the genomes of soil and plant-associated and newly described type strains.</title>
        <authorList>
            <person name="Whitman W."/>
        </authorList>
    </citation>
    <scope>NUCLEOTIDE SEQUENCE [LARGE SCALE GENOMIC DNA]</scope>
    <source>
        <strain evidence="1 2">VKM Ac-2570</strain>
    </source>
</reference>
<evidence type="ECO:0000313" key="2">
    <source>
        <dbReference type="Proteomes" id="UP000295447"/>
    </source>
</evidence>
<keyword evidence="2" id="KW-1185">Reference proteome</keyword>
<name>A0A4R7ZQA4_9ACTN</name>
<dbReference type="NCBIfam" id="NF041061">
    <property type="entry name" value="DpdD"/>
    <property type="match status" value="1"/>
</dbReference>
<dbReference type="AlphaFoldDB" id="A0A4R7ZQA4"/>